<dbReference type="EMBL" id="LT594522">
    <property type="protein sequence ID" value="SBT82026.1"/>
    <property type="molecule type" value="Genomic_DNA"/>
</dbReference>
<dbReference type="OrthoDB" id="5292716at2"/>
<dbReference type="AlphaFoldDB" id="A0A1C3L426"/>
<sequence>MLRKKKYKVFFSLITFNMLLLASFTVFANTNYQKNIEGNVQTIYNWQSSNSSNIRNSYLAASTRITWFQQPKSFISWKKEYHNFYDNHLLFKKCHDIAFSKKIILQKFFFANGSWLSDRYNGYRSLDTLVAGCGFQILTGPSYTIRMEAGPGINYNEYQNGENTTKAIGYAAVSYSYKLTKNANFLQGLSIFANNNTTFNSETGLNIDINEHFSLKVAYNVICNKEQPEASQNTNTRTSVSLIYKMQ</sequence>
<keyword evidence="3" id="KW-1185">Reference proteome</keyword>
<evidence type="ECO:0000313" key="2">
    <source>
        <dbReference type="EMBL" id="SBT82026.1"/>
    </source>
</evidence>
<dbReference type="STRING" id="1835721.TRABTM_A_01800"/>
<organism evidence="2 3">
    <name type="scientific">secondary endosymbiont of Trabutina mannipara</name>
    <dbReference type="NCBI Taxonomy" id="1835721"/>
    <lineage>
        <taxon>Bacteria</taxon>
        <taxon>Pseudomonadati</taxon>
        <taxon>Pseudomonadota</taxon>
        <taxon>Gammaproteobacteria</taxon>
        <taxon>Enterobacterales</taxon>
        <taxon>Enterobacteriaceae</taxon>
    </lineage>
</organism>
<feature type="signal peptide" evidence="1">
    <location>
        <begin position="1"/>
        <end position="28"/>
    </location>
</feature>
<dbReference type="PATRIC" id="fig|1835721.3.peg.162"/>
<reference evidence="3" key="1">
    <citation type="submission" date="2016-06" db="EMBL/GenBank/DDBJ databases">
        <authorList>
            <person name="Szabo Gitta"/>
        </authorList>
    </citation>
    <scope>NUCLEOTIDE SEQUENCE [LARGE SCALE GENOMIC DNA]</scope>
</reference>
<dbReference type="Proteomes" id="UP000092809">
    <property type="component" value="Chromosome I"/>
</dbReference>
<accession>A0A1C3L426</accession>
<dbReference type="RefSeq" id="WP_083172416.1">
    <property type="nucleotide sequence ID" value="NZ_LT594522.1"/>
</dbReference>
<evidence type="ECO:0000313" key="3">
    <source>
        <dbReference type="Proteomes" id="UP000092809"/>
    </source>
</evidence>
<keyword evidence="1" id="KW-0732">Signal</keyword>
<proteinExistence type="predicted"/>
<dbReference type="KEGG" id="senm:TRABTM_A_01800"/>
<evidence type="ECO:0000256" key="1">
    <source>
        <dbReference type="SAM" id="SignalP"/>
    </source>
</evidence>
<dbReference type="InterPro" id="IPR007433">
    <property type="entry name" value="DUF481"/>
</dbReference>
<name>A0A1C3L426_9ENTR</name>
<dbReference type="Pfam" id="PF04338">
    <property type="entry name" value="DUF481"/>
    <property type="match status" value="1"/>
</dbReference>
<gene>
    <name evidence="2" type="primary">ydiY</name>
    <name evidence="2" type="ORF">TRABTM_A_01800</name>
</gene>
<feature type="chain" id="PRO_5008678325" evidence="1">
    <location>
        <begin position="29"/>
        <end position="247"/>
    </location>
</feature>
<protein>
    <submittedName>
        <fullName evidence="2">Uncharacterized protein YdiY</fullName>
    </submittedName>
</protein>